<accession>A0A7U0KRK6</accession>
<geneLocation type="mitochondrion" evidence="2"/>
<evidence type="ECO:0000256" key="1">
    <source>
        <dbReference type="SAM" id="Phobius"/>
    </source>
</evidence>
<dbReference type="GeneID" id="67154331"/>
<keyword evidence="1" id="KW-0812">Transmembrane</keyword>
<name>A0A7U0KRK6_9STRA</name>
<keyword evidence="2" id="KW-0496">Mitochondrion</keyword>
<keyword evidence="1" id="KW-0472">Membrane</keyword>
<reference evidence="2" key="1">
    <citation type="journal article" date="2021" name="Genome Biol. Evol.">
        <title>Mitochondrial genome evolution in pelagophyte algae.</title>
        <authorList>
            <person name="Sibbald S.J."/>
            <person name="Lawton M."/>
            <person name="Archibald J.M."/>
        </authorList>
    </citation>
    <scope>NUCLEOTIDE SEQUENCE</scope>
    <source>
        <strain evidence="2">CCMP1510</strain>
    </source>
</reference>
<organism evidence="2">
    <name type="scientific">Aureoumbra lagunensis</name>
    <dbReference type="NCBI Taxonomy" id="44058"/>
    <lineage>
        <taxon>Eukaryota</taxon>
        <taxon>Sar</taxon>
        <taxon>Stramenopiles</taxon>
        <taxon>Ochrophyta</taxon>
        <taxon>Pelagophyceae</taxon>
        <taxon>Pelagomonadales</taxon>
        <taxon>Aureoumbra</taxon>
    </lineage>
</organism>
<evidence type="ECO:0000313" key="2">
    <source>
        <dbReference type="EMBL" id="QQW50420.1"/>
    </source>
</evidence>
<sequence>MRFLEKHKFKDTVNLKNLLYEITENSYLFIKKNNCLFTEFEQKQFNNKKVFFNKTYKNQSLNVFIFSVFSKNLQLFKFNLNIWKNLFFFKDNHKIFLGSMLKKQSTGSQSFDKNGFISIVSKSPAHKFLRLQKLFLFEHCSFLLTLAANSVFLIVNKPFFRVKSKFEFQKLISRLLKNSQKYSFKKLKNNKISKVRLFCINVFKSDSVKLIKIKNAKLLEKFFLHKYIF</sequence>
<keyword evidence="1" id="KW-1133">Transmembrane helix</keyword>
<dbReference type="RefSeq" id="YP_010152772.1">
    <property type="nucleotide sequence ID" value="NC_057169.1"/>
</dbReference>
<dbReference type="EMBL" id="MW438350">
    <property type="protein sequence ID" value="QQW50420.1"/>
    <property type="molecule type" value="Genomic_DNA"/>
</dbReference>
<protein>
    <submittedName>
        <fullName evidence="2">Uncharacterized protein</fullName>
    </submittedName>
</protein>
<feature type="transmembrane region" description="Helical" evidence="1">
    <location>
        <begin position="134"/>
        <end position="155"/>
    </location>
</feature>
<dbReference type="AlphaFoldDB" id="A0A7U0KRK6"/>
<proteinExistence type="predicted"/>